<dbReference type="STRING" id="908809.ABG79_01228"/>
<dbReference type="InterPro" id="IPR011990">
    <property type="entry name" value="TPR-like_helical_dom_sf"/>
</dbReference>
<comment type="caution">
    <text evidence="2">The sequence shown here is derived from an EMBL/GenBank/DDBJ whole genome shotgun (WGS) entry which is preliminary data.</text>
</comment>
<keyword evidence="3" id="KW-1185">Reference proteome</keyword>
<dbReference type="OrthoDB" id="1954302at2"/>
<proteinExistence type="predicted"/>
<dbReference type="Gene3D" id="1.25.40.10">
    <property type="entry name" value="Tetratricopeptide repeat domain"/>
    <property type="match status" value="1"/>
</dbReference>
<reference evidence="2 3" key="1">
    <citation type="submission" date="2015-09" db="EMBL/GenBank/DDBJ databases">
        <title>Draft genome sequence of a Caloramator mitchellensis, a moderate thermophile from the Great Artesian Basin of Australia.</title>
        <authorList>
            <person name="Patel B.K."/>
        </authorList>
    </citation>
    <scope>NUCLEOTIDE SEQUENCE [LARGE SCALE GENOMIC DNA]</scope>
    <source>
        <strain evidence="2 3">VF08</strain>
    </source>
</reference>
<feature type="repeat" description="TPR" evidence="1">
    <location>
        <begin position="64"/>
        <end position="97"/>
    </location>
</feature>
<protein>
    <submittedName>
        <fullName evidence="2">Tetratricopeptide repeat protein</fullName>
    </submittedName>
</protein>
<evidence type="ECO:0000313" key="2">
    <source>
        <dbReference type="EMBL" id="KRQ87035.1"/>
    </source>
</evidence>
<evidence type="ECO:0000313" key="3">
    <source>
        <dbReference type="Proteomes" id="UP000052015"/>
    </source>
</evidence>
<organism evidence="2 3">
    <name type="scientific">Caloramator mitchellensis</name>
    <dbReference type="NCBI Taxonomy" id="908809"/>
    <lineage>
        <taxon>Bacteria</taxon>
        <taxon>Bacillati</taxon>
        <taxon>Bacillota</taxon>
        <taxon>Clostridia</taxon>
        <taxon>Eubacteriales</taxon>
        <taxon>Clostridiaceae</taxon>
        <taxon>Caloramator</taxon>
    </lineage>
</organism>
<accession>A0A0R3JU24</accession>
<dbReference type="SUPFAM" id="SSF48452">
    <property type="entry name" value="TPR-like"/>
    <property type="match status" value="1"/>
</dbReference>
<evidence type="ECO:0000256" key="1">
    <source>
        <dbReference type="PROSITE-ProRule" id="PRU00339"/>
    </source>
</evidence>
<dbReference type="SMART" id="SM00028">
    <property type="entry name" value="TPR"/>
    <property type="match status" value="3"/>
</dbReference>
<dbReference type="InterPro" id="IPR019734">
    <property type="entry name" value="TPR_rpt"/>
</dbReference>
<dbReference type="AlphaFoldDB" id="A0A0R3JU24"/>
<dbReference type="PROSITE" id="PS50005">
    <property type="entry name" value="TPR"/>
    <property type="match status" value="1"/>
</dbReference>
<name>A0A0R3JU24_CALMK</name>
<sequence>MDELITNLIKENKIIEAKIHAIKNLFFDKKKFYYYLGLCSIAEKDYESAIKFFNNSIKHGLKHFLLYYNLGTAYLEMNQNHRAKDCFNKSIELNNQYYNNYLNLAYIYLMENDVKSAYRIIKTATSIFEEPKIIQIEKKILKALNI</sequence>
<keyword evidence="1" id="KW-0802">TPR repeat</keyword>
<dbReference type="RefSeq" id="WP_057978174.1">
    <property type="nucleotide sequence ID" value="NZ_LKHP01000005.1"/>
</dbReference>
<gene>
    <name evidence="2" type="ORF">ABG79_01228</name>
</gene>
<dbReference type="EMBL" id="LKHP01000005">
    <property type="protein sequence ID" value="KRQ87035.1"/>
    <property type="molecule type" value="Genomic_DNA"/>
</dbReference>
<dbReference type="Pfam" id="PF13181">
    <property type="entry name" value="TPR_8"/>
    <property type="match status" value="2"/>
</dbReference>
<dbReference type="Proteomes" id="UP000052015">
    <property type="component" value="Unassembled WGS sequence"/>
</dbReference>